<feature type="region of interest" description="Disordered" evidence="1">
    <location>
        <begin position="26"/>
        <end position="46"/>
    </location>
</feature>
<dbReference type="PANTHER" id="PTHR12905">
    <property type="entry name" value="METALLOPHOSPHOESTERASE"/>
    <property type="match status" value="1"/>
</dbReference>
<dbReference type="InterPro" id="IPR011990">
    <property type="entry name" value="TPR-like_helical_dom_sf"/>
</dbReference>
<evidence type="ECO:0000256" key="2">
    <source>
        <dbReference type="SAM" id="SignalP"/>
    </source>
</evidence>
<evidence type="ECO:0000313" key="5">
    <source>
        <dbReference type="Proteomes" id="UP001178507"/>
    </source>
</evidence>
<reference evidence="4" key="1">
    <citation type="submission" date="2023-08" db="EMBL/GenBank/DDBJ databases">
        <authorList>
            <person name="Chen Y."/>
            <person name="Shah S."/>
            <person name="Dougan E. K."/>
            <person name="Thang M."/>
            <person name="Chan C."/>
        </authorList>
    </citation>
    <scope>NUCLEOTIDE SEQUENCE</scope>
</reference>
<protein>
    <recommendedName>
        <fullName evidence="3">Calcineurin-like phosphoesterase domain-containing protein</fullName>
    </recommendedName>
</protein>
<gene>
    <name evidence="4" type="ORF">EVOR1521_LOCUS21105</name>
</gene>
<feature type="signal peptide" evidence="2">
    <location>
        <begin position="1"/>
        <end position="20"/>
    </location>
</feature>
<evidence type="ECO:0000313" key="4">
    <source>
        <dbReference type="EMBL" id="CAJ1396994.1"/>
    </source>
</evidence>
<dbReference type="GO" id="GO:0016787">
    <property type="term" value="F:hydrolase activity"/>
    <property type="evidence" value="ECO:0007669"/>
    <property type="project" value="InterPro"/>
</dbReference>
<organism evidence="4 5">
    <name type="scientific">Effrenium voratum</name>
    <dbReference type="NCBI Taxonomy" id="2562239"/>
    <lineage>
        <taxon>Eukaryota</taxon>
        <taxon>Sar</taxon>
        <taxon>Alveolata</taxon>
        <taxon>Dinophyceae</taxon>
        <taxon>Suessiales</taxon>
        <taxon>Symbiodiniaceae</taxon>
        <taxon>Effrenium</taxon>
    </lineage>
</organism>
<dbReference type="SUPFAM" id="SSF56300">
    <property type="entry name" value="Metallo-dependent phosphatases"/>
    <property type="match status" value="1"/>
</dbReference>
<dbReference type="AlphaFoldDB" id="A0AA36N8W6"/>
<dbReference type="InterPro" id="IPR004843">
    <property type="entry name" value="Calcineurin-like_PHP"/>
</dbReference>
<sequence>MALFSRLLMATLGAIAIGDANVSSNSTANVTSPPLNSTQPKQTDSGLKVRRMATVTILHVSDTHSLHRSAGNLPDADIFIHSGDVAKVGSEGELGDFNQWLGTIKHKYKHMFVIPGNHDFWDTNWRINRGAISMNAASDPAYFQYKITNAKVLNHELAEVMGVTIWGAGWAPKRGDSQPGNDYQDLPAGVDILVTHEAPFGIFDQTGGGNWGSSQNLLGAIYRTKPKVHLFGHIHEQRGHWDRKGGAYQGGVEYRPNPHVTQVFRPNGPPPANYPVEVESNNAMANQPTVDHSWTGSDGAHARTSRSPVTQCSVSEFCQPAGLVQLGSCGLWQEVLVQLESSGKRANIALYTAAIQALSQSQQRLRALETFARLRRRKRLQLDAFAFGAAMAAAESWERAQAYLCQMADLTLQASAISYNSALSGSRWIHRWASALQLLRLARCRACEVNEVTIHSLLGVEWRRAGALLDASAAQQLPAQVIGLNALINAMKYWQRSCGMLTAMRSSRLEPNIISANSAAANYESWEDMLSHVRTQAVRGIAPDLVTRYAMQQSLRSAGRWHEASGVLNAMSASALQTGSAAYNAALAACQSTAAWAQAVRLQAAAAAENLRCTALGTWEQSLQRLEEAKRCGLRTAPRLASKAASSCVQQGRWLQEMSWLACLRQRLLAVDVLSMGCAVAAQWRRALETLLVGARRGVEVDILALGGAVDACDKAGAWTAALGTLSTAKSAAQALDLTVLNSVLSALGTAKRWAQLCQLLDTASRCGPGLWDLVSYTAAVTACGLAAPLQAVALFEASVGRRLQPDLALQAAACAPLVAAQRAEDLARLLPRLDARAAQDGSLASCSRLYIRWP</sequence>
<keyword evidence="2" id="KW-0732">Signal</keyword>
<accession>A0AA36N8W6</accession>
<comment type="caution">
    <text evidence="4">The sequence shown here is derived from an EMBL/GenBank/DDBJ whole genome shotgun (WGS) entry which is preliminary data.</text>
</comment>
<evidence type="ECO:0000259" key="3">
    <source>
        <dbReference type="Pfam" id="PF00149"/>
    </source>
</evidence>
<name>A0AA36N8W6_9DINO</name>
<dbReference type="CDD" id="cd07379">
    <property type="entry name" value="MPP_239FB"/>
    <property type="match status" value="1"/>
</dbReference>
<feature type="domain" description="Calcineurin-like phosphoesterase" evidence="3">
    <location>
        <begin position="56"/>
        <end position="236"/>
    </location>
</feature>
<proteinExistence type="predicted"/>
<evidence type="ECO:0000256" key="1">
    <source>
        <dbReference type="SAM" id="MobiDB-lite"/>
    </source>
</evidence>
<dbReference type="Pfam" id="PF00149">
    <property type="entry name" value="Metallophos"/>
    <property type="match status" value="1"/>
</dbReference>
<keyword evidence="5" id="KW-1185">Reference proteome</keyword>
<dbReference type="InterPro" id="IPR029052">
    <property type="entry name" value="Metallo-depent_PP-like"/>
</dbReference>
<feature type="compositionally biased region" description="Polar residues" evidence="1">
    <location>
        <begin position="35"/>
        <end position="45"/>
    </location>
</feature>
<dbReference type="PANTHER" id="PTHR12905:SF0">
    <property type="entry name" value="CALCINEURIN-LIKE PHOSPHOESTERASE DOMAIN-CONTAINING PROTEIN"/>
    <property type="match status" value="1"/>
</dbReference>
<dbReference type="Gene3D" id="3.60.21.10">
    <property type="match status" value="1"/>
</dbReference>
<dbReference type="Proteomes" id="UP001178507">
    <property type="component" value="Unassembled WGS sequence"/>
</dbReference>
<dbReference type="EMBL" id="CAUJNA010003250">
    <property type="protein sequence ID" value="CAJ1396994.1"/>
    <property type="molecule type" value="Genomic_DNA"/>
</dbReference>
<feature type="chain" id="PRO_5041376256" description="Calcineurin-like phosphoesterase domain-containing protein" evidence="2">
    <location>
        <begin position="21"/>
        <end position="855"/>
    </location>
</feature>
<dbReference type="InterPro" id="IPR051693">
    <property type="entry name" value="UPF0046_metallophosphoest"/>
</dbReference>
<dbReference type="Gene3D" id="1.25.40.10">
    <property type="entry name" value="Tetratricopeptide repeat domain"/>
    <property type="match status" value="3"/>
</dbReference>